<organism evidence="6 7">
    <name type="scientific">Fusobacterium periodonticum</name>
    <dbReference type="NCBI Taxonomy" id="860"/>
    <lineage>
        <taxon>Bacteria</taxon>
        <taxon>Fusobacteriati</taxon>
        <taxon>Fusobacteriota</taxon>
        <taxon>Fusobacteriia</taxon>
        <taxon>Fusobacteriales</taxon>
        <taxon>Fusobacteriaceae</taxon>
        <taxon>Fusobacterium</taxon>
    </lineage>
</organism>
<dbReference type="KEGG" id="fpei:C4N17_00380"/>
<evidence type="ECO:0000259" key="5">
    <source>
        <dbReference type="Pfam" id="PF17836"/>
    </source>
</evidence>
<dbReference type="PANTHER" id="PTHR43300:SF7">
    <property type="entry name" value="UDP-N-ACETYLBACILLOSAMINE N-ACETYLTRANSFERASE"/>
    <property type="match status" value="1"/>
</dbReference>
<dbReference type="InterPro" id="IPR018357">
    <property type="entry name" value="Hexapep_transf_CS"/>
</dbReference>
<feature type="domain" description="PglD N-terminal" evidence="5">
    <location>
        <begin position="3"/>
        <end position="84"/>
    </location>
</feature>
<dbReference type="EMBL" id="CP028108">
    <property type="protein sequence ID" value="AVQ24292.1"/>
    <property type="molecule type" value="Genomic_DNA"/>
</dbReference>
<proteinExistence type="predicted"/>
<evidence type="ECO:0000256" key="4">
    <source>
        <dbReference type="PIRSR" id="PIRSR620019-2"/>
    </source>
</evidence>
<protein>
    <submittedName>
        <fullName evidence="6">Transferase</fullName>
    </submittedName>
</protein>
<dbReference type="InterPro" id="IPR050179">
    <property type="entry name" value="Trans_hexapeptide_repeat"/>
</dbReference>
<dbReference type="Proteomes" id="UP000241472">
    <property type="component" value="Chromosome"/>
</dbReference>
<evidence type="ECO:0000313" key="6">
    <source>
        <dbReference type="EMBL" id="AVQ24292.1"/>
    </source>
</evidence>
<keyword evidence="1 6" id="KW-0808">Transferase</keyword>
<dbReference type="InterPro" id="IPR020019">
    <property type="entry name" value="AcTrfase_PglD-like"/>
</dbReference>
<evidence type="ECO:0000256" key="2">
    <source>
        <dbReference type="ARBA" id="ARBA00022737"/>
    </source>
</evidence>
<feature type="site" description="Increases basicity of active site His" evidence="3">
    <location>
        <position position="139"/>
    </location>
</feature>
<name>A0AAD0HTT3_9FUSO</name>
<dbReference type="PROSITE" id="PS00101">
    <property type="entry name" value="HEXAPEP_TRANSFERASES"/>
    <property type="match status" value="1"/>
</dbReference>
<dbReference type="AlphaFoldDB" id="A0AAD0HTT3"/>
<accession>A0AAD0HTT3</accession>
<sequence>MKKIVIYGAGGFAKEIIWLIEEINNVNKEWELLGLIEDNEENFGKEINGYKILGGKNYLETLSDDIFITIAIGDGNIRKKIYENFPYKKYATLIHPSVKISSTNEIGKGSIICAGCNLTVNVVIGEHSNINLNCTVAHDCKIGDFVSIFPQVAISGNVKIGSNTTIGTGSAIIQKLKVGENVTIASMSNVTKNISDNSIALGNPIKIIKK</sequence>
<feature type="binding site" evidence="4">
    <location>
        <position position="73"/>
    </location>
    <ligand>
        <name>substrate</name>
    </ligand>
</feature>
<dbReference type="Gene3D" id="2.160.10.10">
    <property type="entry name" value="Hexapeptide repeat proteins"/>
    <property type="match status" value="1"/>
</dbReference>
<dbReference type="RefSeq" id="WP_008794195.1">
    <property type="nucleotide sequence ID" value="NZ_CABKNO010000002.1"/>
</dbReference>
<dbReference type="SUPFAM" id="SSF51161">
    <property type="entry name" value="Trimeric LpxA-like enzymes"/>
    <property type="match status" value="1"/>
</dbReference>
<dbReference type="Pfam" id="PF17836">
    <property type="entry name" value="PglD_N"/>
    <property type="match status" value="1"/>
</dbReference>
<dbReference type="InterPro" id="IPR041561">
    <property type="entry name" value="PglD_N"/>
</dbReference>
<dbReference type="PANTHER" id="PTHR43300">
    <property type="entry name" value="ACETYLTRANSFERASE"/>
    <property type="match status" value="1"/>
</dbReference>
<dbReference type="CDD" id="cd03360">
    <property type="entry name" value="LbH_AT_putative"/>
    <property type="match status" value="1"/>
</dbReference>
<keyword evidence="2" id="KW-0677">Repeat</keyword>
<gene>
    <name evidence="6" type="ORF">C4N17_00380</name>
</gene>
<dbReference type="Gene3D" id="3.40.50.20">
    <property type="match status" value="1"/>
</dbReference>
<evidence type="ECO:0000256" key="3">
    <source>
        <dbReference type="PIRSR" id="PIRSR620019-1"/>
    </source>
</evidence>
<dbReference type="Pfam" id="PF00132">
    <property type="entry name" value="Hexapep"/>
    <property type="match status" value="1"/>
</dbReference>
<dbReference type="NCBIfam" id="TIGR03570">
    <property type="entry name" value="NeuD_NnaD"/>
    <property type="match status" value="1"/>
</dbReference>
<dbReference type="InterPro" id="IPR011004">
    <property type="entry name" value="Trimer_LpxA-like_sf"/>
</dbReference>
<feature type="active site" description="Proton acceptor" evidence="3">
    <location>
        <position position="138"/>
    </location>
</feature>
<dbReference type="GO" id="GO:0016740">
    <property type="term" value="F:transferase activity"/>
    <property type="evidence" value="ECO:0007669"/>
    <property type="project" value="UniProtKB-KW"/>
</dbReference>
<dbReference type="InterPro" id="IPR001451">
    <property type="entry name" value="Hexapep"/>
</dbReference>
<reference evidence="6 7" key="1">
    <citation type="submission" date="2018-03" db="EMBL/GenBank/DDBJ databases">
        <title>Complete Fusobacterium genomes using hybrid Minion sequencing.</title>
        <authorList>
            <person name="Slade D.J."/>
            <person name="Lahmers K."/>
        </authorList>
    </citation>
    <scope>NUCLEOTIDE SEQUENCE [LARGE SCALE GENOMIC DNA]</scope>
    <source>
        <strain evidence="6 7">2_1_31</strain>
    </source>
</reference>
<evidence type="ECO:0000256" key="1">
    <source>
        <dbReference type="ARBA" id="ARBA00022679"/>
    </source>
</evidence>
<evidence type="ECO:0000313" key="7">
    <source>
        <dbReference type="Proteomes" id="UP000241472"/>
    </source>
</evidence>